<dbReference type="InterPro" id="IPR018490">
    <property type="entry name" value="cNMP-bd_dom_sf"/>
</dbReference>
<dbReference type="SMART" id="SM00419">
    <property type="entry name" value="HTH_CRP"/>
    <property type="match status" value="1"/>
</dbReference>
<dbReference type="Pfam" id="PF00027">
    <property type="entry name" value="cNMP_binding"/>
    <property type="match status" value="1"/>
</dbReference>
<evidence type="ECO:0000313" key="8">
    <source>
        <dbReference type="Proteomes" id="UP000075683"/>
    </source>
</evidence>
<accession>A0A150LYM6</accession>
<dbReference type="GO" id="GO:0003677">
    <property type="term" value="F:DNA binding"/>
    <property type="evidence" value="ECO:0007669"/>
    <property type="project" value="UniProtKB-KW"/>
</dbReference>
<dbReference type="SUPFAM" id="SSF46785">
    <property type="entry name" value="Winged helix' DNA-binding domain"/>
    <property type="match status" value="1"/>
</dbReference>
<dbReference type="InterPro" id="IPR036388">
    <property type="entry name" value="WH-like_DNA-bd_sf"/>
</dbReference>
<sequence length="228" mass="27168">MRATSTDELKNFEIFSSLSHDELKKFQQYMFRRTYKKNQLLFTEGDPRERIYFLLDGYVKLEKTNKEATMLYLDYVKPNDMFPYGGLFHDDFYHYSAFALTDIVVYYIPVRIFEEAVKAHKEQLLYVIKRLSKILEHHEIRLQTITTNNVKERVELAVTYLIKHYGFREGNHVIIDIPMTLTEIAKLSGASRETVSHVFKDLKNDQLLSTEFKHIVVYDPEYFLQKLQ</sequence>
<dbReference type="PANTHER" id="PTHR24567:SF74">
    <property type="entry name" value="HTH-TYPE TRANSCRIPTIONAL REGULATOR ARCR"/>
    <property type="match status" value="1"/>
</dbReference>
<proteinExistence type="predicted"/>
<dbReference type="InterPro" id="IPR012318">
    <property type="entry name" value="HTH_CRP"/>
</dbReference>
<evidence type="ECO:0000256" key="1">
    <source>
        <dbReference type="ARBA" id="ARBA00023015"/>
    </source>
</evidence>
<dbReference type="Proteomes" id="UP000075683">
    <property type="component" value="Unassembled WGS sequence"/>
</dbReference>
<dbReference type="SUPFAM" id="SSF51206">
    <property type="entry name" value="cAMP-binding domain-like"/>
    <property type="match status" value="1"/>
</dbReference>
<dbReference type="InterPro" id="IPR014710">
    <property type="entry name" value="RmlC-like_jellyroll"/>
</dbReference>
<dbReference type="Gene3D" id="2.60.120.10">
    <property type="entry name" value="Jelly Rolls"/>
    <property type="match status" value="1"/>
</dbReference>
<dbReference type="PROSITE" id="PS50042">
    <property type="entry name" value="CNMP_BINDING_3"/>
    <property type="match status" value="1"/>
</dbReference>
<evidence type="ECO:0008006" key="9">
    <source>
        <dbReference type="Google" id="ProtNLM"/>
    </source>
</evidence>
<keyword evidence="1" id="KW-0805">Transcription regulation</keyword>
<dbReference type="AlphaFoldDB" id="A0A150LYM6"/>
<reference evidence="7 8" key="1">
    <citation type="submission" date="2016-01" db="EMBL/GenBank/DDBJ databases">
        <title>Draft Genome Sequences of Seven Thermophilic Sporeformers Isolated from Foods.</title>
        <authorList>
            <person name="Berendsen E.M."/>
            <person name="Wells-Bennik M.H."/>
            <person name="Krawcyk A.O."/>
            <person name="De Jong A."/>
            <person name="Holsappel S."/>
            <person name="Eijlander R.T."/>
            <person name="Kuipers O.P."/>
        </authorList>
    </citation>
    <scope>NUCLEOTIDE SEQUENCE [LARGE SCALE GENOMIC DNA]</scope>
    <source>
        <strain evidence="7 8">B4135</strain>
    </source>
</reference>
<evidence type="ECO:0000313" key="7">
    <source>
        <dbReference type="EMBL" id="KYD17454.1"/>
    </source>
</evidence>
<keyword evidence="3" id="KW-0010">Activator</keyword>
<gene>
    <name evidence="7" type="ORF">B4135_2476</name>
</gene>
<dbReference type="RefSeq" id="WP_061569152.1">
    <property type="nucleotide sequence ID" value="NZ_LQYT01000056.1"/>
</dbReference>
<dbReference type="Gene3D" id="1.10.10.10">
    <property type="entry name" value="Winged helix-like DNA-binding domain superfamily/Winged helix DNA-binding domain"/>
    <property type="match status" value="1"/>
</dbReference>
<dbReference type="CDD" id="cd00038">
    <property type="entry name" value="CAP_ED"/>
    <property type="match status" value="1"/>
</dbReference>
<dbReference type="PROSITE" id="PS51063">
    <property type="entry name" value="HTH_CRP_2"/>
    <property type="match status" value="1"/>
</dbReference>
<keyword evidence="4" id="KW-0804">Transcription</keyword>
<dbReference type="InterPro" id="IPR036390">
    <property type="entry name" value="WH_DNA-bd_sf"/>
</dbReference>
<dbReference type="SMART" id="SM00100">
    <property type="entry name" value="cNMP"/>
    <property type="match status" value="1"/>
</dbReference>
<protein>
    <recommendedName>
        <fullName evidence="9">Crp/Fnr family transcriptional regulator</fullName>
    </recommendedName>
</protein>
<evidence type="ECO:0000256" key="2">
    <source>
        <dbReference type="ARBA" id="ARBA00023125"/>
    </source>
</evidence>
<evidence type="ECO:0000256" key="3">
    <source>
        <dbReference type="ARBA" id="ARBA00023159"/>
    </source>
</evidence>
<dbReference type="STRING" id="301148.B4135_2476"/>
<dbReference type="PANTHER" id="PTHR24567">
    <property type="entry name" value="CRP FAMILY TRANSCRIPTIONAL REGULATORY PROTEIN"/>
    <property type="match status" value="1"/>
</dbReference>
<evidence type="ECO:0000259" key="6">
    <source>
        <dbReference type="PROSITE" id="PS51063"/>
    </source>
</evidence>
<dbReference type="GO" id="GO:0003700">
    <property type="term" value="F:DNA-binding transcription factor activity"/>
    <property type="evidence" value="ECO:0007669"/>
    <property type="project" value="TreeGrafter"/>
</dbReference>
<evidence type="ECO:0000256" key="4">
    <source>
        <dbReference type="ARBA" id="ARBA00023163"/>
    </source>
</evidence>
<organism evidence="7 8">
    <name type="scientific">Caldibacillus debilis</name>
    <dbReference type="NCBI Taxonomy" id="301148"/>
    <lineage>
        <taxon>Bacteria</taxon>
        <taxon>Bacillati</taxon>
        <taxon>Bacillota</taxon>
        <taxon>Bacilli</taxon>
        <taxon>Bacillales</taxon>
        <taxon>Bacillaceae</taxon>
        <taxon>Caldibacillus</taxon>
    </lineage>
</organism>
<feature type="domain" description="Cyclic nucleotide-binding" evidence="5">
    <location>
        <begin position="14"/>
        <end position="117"/>
    </location>
</feature>
<dbReference type="InterPro" id="IPR000595">
    <property type="entry name" value="cNMP-bd_dom"/>
</dbReference>
<comment type="caution">
    <text evidence="7">The sequence shown here is derived from an EMBL/GenBank/DDBJ whole genome shotgun (WGS) entry which is preliminary data.</text>
</comment>
<feature type="domain" description="HTH crp-type" evidence="6">
    <location>
        <begin position="148"/>
        <end position="221"/>
    </location>
</feature>
<dbReference type="EMBL" id="LQYT01000056">
    <property type="protein sequence ID" value="KYD17454.1"/>
    <property type="molecule type" value="Genomic_DNA"/>
</dbReference>
<name>A0A150LYM6_9BACI</name>
<keyword evidence="2" id="KW-0238">DNA-binding</keyword>
<dbReference type="GO" id="GO:0005829">
    <property type="term" value="C:cytosol"/>
    <property type="evidence" value="ECO:0007669"/>
    <property type="project" value="TreeGrafter"/>
</dbReference>
<dbReference type="InterPro" id="IPR050397">
    <property type="entry name" value="Env_Response_Regulators"/>
</dbReference>
<dbReference type="Pfam" id="PF13545">
    <property type="entry name" value="HTH_Crp_2"/>
    <property type="match status" value="1"/>
</dbReference>
<evidence type="ECO:0000259" key="5">
    <source>
        <dbReference type="PROSITE" id="PS50042"/>
    </source>
</evidence>